<proteinExistence type="predicted"/>
<dbReference type="RefSeq" id="WP_106464042.1">
    <property type="nucleotide sequence ID" value="NZ_PXOQ01000015.1"/>
</dbReference>
<keyword evidence="1" id="KW-1133">Transmembrane helix</keyword>
<keyword evidence="1" id="KW-0472">Membrane</keyword>
<reference evidence="2 3" key="1">
    <citation type="submission" date="2018-03" db="EMBL/GenBank/DDBJ databases">
        <title>Mesoflavibacter sp. HG37 and Mesoflavibacter sp. HG96 sp.nov., two marine bacteria isolated from seawater of Western Pacific Ocean.</title>
        <authorList>
            <person name="Cheng H."/>
            <person name="Wu Y.-H."/>
            <person name="Guo L.-L."/>
            <person name="Xu X.-W."/>
        </authorList>
    </citation>
    <scope>NUCLEOTIDE SEQUENCE [LARGE SCALE GENOMIC DNA]</scope>
    <source>
        <strain evidence="2 3">KCTC 32269</strain>
    </source>
</reference>
<dbReference type="OrthoDB" id="1143238at2"/>
<keyword evidence="3" id="KW-1185">Reference proteome</keyword>
<dbReference type="EMBL" id="PXOQ01000015">
    <property type="protein sequence ID" value="PSG86304.1"/>
    <property type="molecule type" value="Genomic_DNA"/>
</dbReference>
<dbReference type="Proteomes" id="UP000238426">
    <property type="component" value="Unassembled WGS sequence"/>
</dbReference>
<evidence type="ECO:0000313" key="2">
    <source>
        <dbReference type="EMBL" id="PSG86304.1"/>
    </source>
</evidence>
<accession>A0A2T1N4V7</accession>
<evidence type="ECO:0000256" key="1">
    <source>
        <dbReference type="SAM" id="Phobius"/>
    </source>
</evidence>
<comment type="caution">
    <text evidence="2">The sequence shown here is derived from an EMBL/GenBank/DDBJ whole genome shotgun (WGS) entry which is preliminary data.</text>
</comment>
<keyword evidence="1" id="KW-0812">Transmembrane</keyword>
<feature type="transmembrane region" description="Helical" evidence="1">
    <location>
        <begin position="6"/>
        <end position="23"/>
    </location>
</feature>
<dbReference type="AlphaFoldDB" id="A0A2T1N4V7"/>
<name>A0A2T1N4V7_9FLAO</name>
<evidence type="ECO:0000313" key="3">
    <source>
        <dbReference type="Proteomes" id="UP000238426"/>
    </source>
</evidence>
<organism evidence="2 3">
    <name type="scientific">Aurantibacter aestuarii</name>
    <dbReference type="NCBI Taxonomy" id="1266046"/>
    <lineage>
        <taxon>Bacteria</taxon>
        <taxon>Pseudomonadati</taxon>
        <taxon>Bacteroidota</taxon>
        <taxon>Flavobacteriia</taxon>
        <taxon>Flavobacteriales</taxon>
        <taxon>Flavobacteriaceae</taxon>
        <taxon>Aurantibacter</taxon>
    </lineage>
</organism>
<gene>
    <name evidence="2" type="ORF">C7H52_11450</name>
</gene>
<sequence length="223" mass="25138">MKKNTLQFIVLSITIIGLIYVSVQTKPQFVSTQDNEMAFYSTKDMLLDYNLCREYNDSREENVKAYSPKLGKSLIAFKEALGFKESRGNYFIVNEFGYLGKYQFGLTTLQALGITDPTVFLKTPKLQEEAFYAFTARNKWILRHDIKRFAGKTINGVKVTESGILAAAHLGGAGSVKKWLRSYGAQGFSDAFGSSIKHYMKRFSGFDTSKIEANRKAQVKLKA</sequence>
<protein>
    <submittedName>
        <fullName evidence="2">Peptidoglycan-binding protein LysM</fullName>
    </submittedName>
</protein>